<keyword evidence="3" id="KW-1185">Reference proteome</keyword>
<name>A0A8H5SW46_FUSHE</name>
<evidence type="ECO:0000313" key="3">
    <source>
        <dbReference type="Proteomes" id="UP000567885"/>
    </source>
</evidence>
<feature type="signal peptide" evidence="1">
    <location>
        <begin position="1"/>
        <end position="20"/>
    </location>
</feature>
<protein>
    <recommendedName>
        <fullName evidence="4">Extracellular membrane protein CFEM domain-containing protein</fullName>
    </recommendedName>
</protein>
<evidence type="ECO:0008006" key="4">
    <source>
        <dbReference type="Google" id="ProtNLM"/>
    </source>
</evidence>
<dbReference type="Proteomes" id="UP000567885">
    <property type="component" value="Unassembled WGS sequence"/>
</dbReference>
<accession>A0A8H5SW46</accession>
<dbReference type="OrthoDB" id="5234364at2759"/>
<reference evidence="2 3" key="1">
    <citation type="submission" date="2020-05" db="EMBL/GenBank/DDBJ databases">
        <title>Identification and distribution of gene clusters putatively required for synthesis of sphingolipid metabolism inhibitors in phylogenetically diverse species of the filamentous fungus Fusarium.</title>
        <authorList>
            <person name="Kim H.-S."/>
            <person name="Busman M."/>
            <person name="Brown D.W."/>
            <person name="Divon H."/>
            <person name="Uhlig S."/>
            <person name="Proctor R.H."/>
        </authorList>
    </citation>
    <scope>NUCLEOTIDE SEQUENCE [LARGE SCALE GENOMIC DNA]</scope>
    <source>
        <strain evidence="2 3">NRRL 20693</strain>
    </source>
</reference>
<evidence type="ECO:0000256" key="1">
    <source>
        <dbReference type="SAM" id="SignalP"/>
    </source>
</evidence>
<sequence length="185" mass="19715">MTRLSHAFLLLGVAGSLVVGQEFDQEKQNKDAACNNGCFFEYFTNKCNDDNPACVCTLKDMREKFFCCIAKKCDSDVLPDQIQRSSDNCDAYKLPFTFDAGAVCGIKLSKSNTLTGATATTSEASTATLSKSHSVSTTEGASPTQSSAASKTSSAAAELIEENSALRVHVAWSAVIVPILFGLFV</sequence>
<comment type="caution">
    <text evidence="2">The sequence shown here is derived from an EMBL/GenBank/DDBJ whole genome shotgun (WGS) entry which is preliminary data.</text>
</comment>
<dbReference type="EMBL" id="JAAGWQ010000200">
    <property type="protein sequence ID" value="KAF5660131.1"/>
    <property type="molecule type" value="Genomic_DNA"/>
</dbReference>
<dbReference type="AlphaFoldDB" id="A0A8H5SW46"/>
<gene>
    <name evidence="2" type="ORF">FHETE_9103</name>
</gene>
<keyword evidence="1" id="KW-0732">Signal</keyword>
<feature type="chain" id="PRO_5034617613" description="Extracellular membrane protein CFEM domain-containing protein" evidence="1">
    <location>
        <begin position="21"/>
        <end position="185"/>
    </location>
</feature>
<organism evidence="2 3">
    <name type="scientific">Fusarium heterosporum</name>
    <dbReference type="NCBI Taxonomy" id="42747"/>
    <lineage>
        <taxon>Eukaryota</taxon>
        <taxon>Fungi</taxon>
        <taxon>Dikarya</taxon>
        <taxon>Ascomycota</taxon>
        <taxon>Pezizomycotina</taxon>
        <taxon>Sordariomycetes</taxon>
        <taxon>Hypocreomycetidae</taxon>
        <taxon>Hypocreales</taxon>
        <taxon>Nectriaceae</taxon>
        <taxon>Fusarium</taxon>
        <taxon>Fusarium heterosporum species complex</taxon>
    </lineage>
</organism>
<evidence type="ECO:0000313" key="2">
    <source>
        <dbReference type="EMBL" id="KAF5660131.1"/>
    </source>
</evidence>
<proteinExistence type="predicted"/>